<sequence length="206" mass="23901">MPTKVTHTQIWVDLLGARVSQVKINKKLNAYLLKLQIAIGVIALRYPEPSRKPSIHAELELTPQPLPPRSLPKYGPDSSWWALLNPQVEMPQSWPTTPDFEPKSPIPLDTSESLYEMDSIPFCEDLIFQREKASPPLPLSPRESLSQLPLREVPQDSKHINKQLNQRFNAFFLDVSEEMQNRIIWWLKGLYFFLLWVFCGPWEVAR</sequence>
<evidence type="ECO:0000313" key="2">
    <source>
        <dbReference type="EMBL" id="KFO35017.1"/>
    </source>
</evidence>
<dbReference type="Proteomes" id="UP000028990">
    <property type="component" value="Unassembled WGS sequence"/>
</dbReference>
<name>A0A091DV88_FUKDA</name>
<evidence type="ECO:0000313" key="3">
    <source>
        <dbReference type="Proteomes" id="UP000028990"/>
    </source>
</evidence>
<reference evidence="2 3" key="1">
    <citation type="submission" date="2013-11" db="EMBL/GenBank/DDBJ databases">
        <title>The Damaraland mole rat (Fukomys damarensis) genome and evolution of African mole rats.</title>
        <authorList>
            <person name="Gladyshev V.N."/>
            <person name="Fang X."/>
        </authorList>
    </citation>
    <scope>NUCLEOTIDE SEQUENCE [LARGE SCALE GENOMIC DNA]</scope>
    <source>
        <tissue evidence="2">Liver</tissue>
    </source>
</reference>
<organism evidence="2 3">
    <name type="scientific">Fukomys damarensis</name>
    <name type="common">Damaraland mole rat</name>
    <name type="synonym">Cryptomys damarensis</name>
    <dbReference type="NCBI Taxonomy" id="885580"/>
    <lineage>
        <taxon>Eukaryota</taxon>
        <taxon>Metazoa</taxon>
        <taxon>Chordata</taxon>
        <taxon>Craniata</taxon>
        <taxon>Vertebrata</taxon>
        <taxon>Euteleostomi</taxon>
        <taxon>Mammalia</taxon>
        <taxon>Eutheria</taxon>
        <taxon>Euarchontoglires</taxon>
        <taxon>Glires</taxon>
        <taxon>Rodentia</taxon>
        <taxon>Hystricomorpha</taxon>
        <taxon>Bathyergidae</taxon>
        <taxon>Fukomys</taxon>
    </lineage>
</organism>
<dbReference type="PANTHER" id="PTHR37884">
    <property type="entry name" value="SEPTIN 4"/>
    <property type="match status" value="1"/>
</dbReference>
<dbReference type="PANTHER" id="PTHR37884:SF1">
    <property type="entry name" value="SEPTIN 4"/>
    <property type="match status" value="1"/>
</dbReference>
<dbReference type="eggNOG" id="KOG2655">
    <property type="taxonomic scope" value="Eukaryota"/>
</dbReference>
<gene>
    <name evidence="2" type="ORF">H920_03719</name>
</gene>
<dbReference type="InterPro" id="IPR027979">
    <property type="entry name" value="DUF4655"/>
</dbReference>
<dbReference type="Pfam" id="PF15548">
    <property type="entry name" value="DUF4655"/>
    <property type="match status" value="1"/>
</dbReference>
<keyword evidence="1" id="KW-0472">Membrane</keyword>
<dbReference type="AlphaFoldDB" id="A0A091DV88"/>
<evidence type="ECO:0000256" key="1">
    <source>
        <dbReference type="SAM" id="Phobius"/>
    </source>
</evidence>
<keyword evidence="3" id="KW-1185">Reference proteome</keyword>
<dbReference type="EMBL" id="KN121896">
    <property type="protein sequence ID" value="KFO35017.1"/>
    <property type="molecule type" value="Genomic_DNA"/>
</dbReference>
<feature type="transmembrane region" description="Helical" evidence="1">
    <location>
        <begin position="183"/>
        <end position="205"/>
    </location>
</feature>
<protein>
    <submittedName>
        <fullName evidence="2">Uncharacterized protein</fullName>
    </submittedName>
</protein>
<accession>A0A091DV88</accession>
<dbReference type="STRING" id="885580.ENSFDAP00000022292"/>
<keyword evidence="1" id="KW-0812">Transmembrane</keyword>
<proteinExistence type="predicted"/>
<keyword evidence="1" id="KW-1133">Transmembrane helix</keyword>